<dbReference type="PANTHER" id="PTHR23135:SF7">
    <property type="entry name" value="LIPID II ISOGLUTAMINYL SYNTHASE (GLUTAMINE-HYDROLYZING) SUBUNIT MURT"/>
    <property type="match status" value="1"/>
</dbReference>
<organism evidence="1 2">
    <name type="scientific">Humibacillus xanthopallidus</name>
    <dbReference type="NCBI Taxonomy" id="412689"/>
    <lineage>
        <taxon>Bacteria</taxon>
        <taxon>Bacillati</taxon>
        <taxon>Actinomycetota</taxon>
        <taxon>Actinomycetes</taxon>
        <taxon>Micrococcales</taxon>
        <taxon>Intrasporangiaceae</taxon>
        <taxon>Humibacillus</taxon>
    </lineage>
</organism>
<dbReference type="EMBL" id="VFQF01000001">
    <property type="protein sequence ID" value="TQN47527.1"/>
    <property type="molecule type" value="Genomic_DNA"/>
</dbReference>
<dbReference type="AlphaFoldDB" id="A0A543PTW5"/>
<dbReference type="Proteomes" id="UP000320085">
    <property type="component" value="Unassembled WGS sequence"/>
</dbReference>
<sequence length="415" mass="43347">MTHARDPLRARAALATGRAAGRMSQALGRGSGSMIGGRLALRVDPEVLRAVAGDRRTVVVTGTNGKSTVTALVAAALSPGGAVVSNSTGANMTDGIVTAMAADRESSLAAIECDEVYLGPVARGTRPKAVVVLNSSREYTRGVSLKSTLEHWRHTAATLPHDCVAIVNVDDPLVSWAFETAPRRIGVSGGLYWRDDALVCPACGTVQDFTDTSWSCPGCHRSRPEPDWNVVPDGDGWAVAHAGGRTRLDVTVPGRTGPVGGAFALAAADALGVDVDAAAERISAVADVDGRYAPYRVGEHQARLLMLKNPAGWAEAIDVAVSTGRPLVVALDPFGPKDTATMWEAPFHRLAGHEVFVTGGRRADGLAILGASGVEAREAPDIESAVTSHAPGEVVVACNYPAFRRISKQFRGSTH</sequence>
<proteinExistence type="predicted"/>
<dbReference type="InterPro" id="IPR036565">
    <property type="entry name" value="Mur-like_cat_sf"/>
</dbReference>
<name>A0A543PTW5_9MICO</name>
<dbReference type="PANTHER" id="PTHR23135">
    <property type="entry name" value="MUR LIGASE FAMILY MEMBER"/>
    <property type="match status" value="1"/>
</dbReference>
<accession>A0A543PTW5</accession>
<reference evidence="1 2" key="1">
    <citation type="submission" date="2019-06" db="EMBL/GenBank/DDBJ databases">
        <title>Sequencing the genomes of 1000 actinobacteria strains.</title>
        <authorList>
            <person name="Klenk H.-P."/>
        </authorList>
    </citation>
    <scope>NUCLEOTIDE SEQUENCE [LARGE SCALE GENOMIC DNA]</scope>
    <source>
        <strain evidence="1 2">DSM 21776</strain>
    </source>
</reference>
<comment type="caution">
    <text evidence="1">The sequence shown here is derived from an EMBL/GenBank/DDBJ whole genome shotgun (WGS) entry which is preliminary data.</text>
</comment>
<gene>
    <name evidence="1" type="ORF">FHX52_0629</name>
</gene>
<protein>
    <submittedName>
        <fullName evidence="1">UDP-N-acetylmuramyl tripeptide synthase</fullName>
    </submittedName>
</protein>
<dbReference type="Gene3D" id="3.40.1190.10">
    <property type="entry name" value="Mur-like, catalytic domain"/>
    <property type="match status" value="1"/>
</dbReference>
<dbReference type="SUPFAM" id="SSF53623">
    <property type="entry name" value="MurD-like peptide ligases, catalytic domain"/>
    <property type="match status" value="1"/>
</dbReference>
<evidence type="ECO:0000313" key="1">
    <source>
        <dbReference type="EMBL" id="TQN47527.1"/>
    </source>
</evidence>
<evidence type="ECO:0000313" key="2">
    <source>
        <dbReference type="Proteomes" id="UP000320085"/>
    </source>
</evidence>
<dbReference type="GO" id="GO:0005524">
    <property type="term" value="F:ATP binding"/>
    <property type="evidence" value="ECO:0007669"/>
    <property type="project" value="InterPro"/>
</dbReference>